<evidence type="ECO:0000313" key="1">
    <source>
        <dbReference type="EMBL" id="KAK2554112.1"/>
    </source>
</evidence>
<keyword evidence="2" id="KW-1185">Reference proteome</keyword>
<comment type="caution">
    <text evidence="1">The sequence shown here is derived from an EMBL/GenBank/DDBJ whole genome shotgun (WGS) entry which is preliminary data.</text>
</comment>
<protein>
    <submittedName>
        <fullName evidence="1">Thyroid adenoma-associated protein</fullName>
    </submittedName>
</protein>
<gene>
    <name evidence="1" type="ORF">P5673_024464</name>
</gene>
<name>A0AAD9Q3K1_ACRCE</name>
<organism evidence="1 2">
    <name type="scientific">Acropora cervicornis</name>
    <name type="common">Staghorn coral</name>
    <dbReference type="NCBI Taxonomy" id="6130"/>
    <lineage>
        <taxon>Eukaryota</taxon>
        <taxon>Metazoa</taxon>
        <taxon>Cnidaria</taxon>
        <taxon>Anthozoa</taxon>
        <taxon>Hexacorallia</taxon>
        <taxon>Scleractinia</taxon>
        <taxon>Astrocoeniina</taxon>
        <taxon>Acroporidae</taxon>
        <taxon>Acropora</taxon>
    </lineage>
</organism>
<evidence type="ECO:0000313" key="2">
    <source>
        <dbReference type="Proteomes" id="UP001249851"/>
    </source>
</evidence>
<dbReference type="EMBL" id="JARQWQ010000072">
    <property type="protein sequence ID" value="KAK2554112.1"/>
    <property type="molecule type" value="Genomic_DNA"/>
</dbReference>
<reference evidence="1" key="2">
    <citation type="journal article" date="2023" name="Science">
        <title>Genomic signatures of disease resistance in endangered staghorn corals.</title>
        <authorList>
            <person name="Vollmer S.V."/>
            <person name="Selwyn J.D."/>
            <person name="Despard B.A."/>
            <person name="Roesel C.L."/>
        </authorList>
    </citation>
    <scope>NUCLEOTIDE SEQUENCE</scope>
    <source>
        <strain evidence="1">K2</strain>
    </source>
</reference>
<accession>A0AAD9Q3K1</accession>
<sequence>MKKQKKAYTQKLVVSEASTRELQAMTMYESGNLAEVSQLLNQCLQEDDSIKQCTLLKKAGALLQGPDWKSGEVFPSDLGKCLTFLAEVFVICDIKNPSRKVVASTFDNLPVHWCSDVFSNVFLDKLKEISKEILELGKTPSVRHDVDLISDMLEYFSLGKQ</sequence>
<dbReference type="AlphaFoldDB" id="A0AAD9Q3K1"/>
<proteinExistence type="predicted"/>
<dbReference type="Proteomes" id="UP001249851">
    <property type="component" value="Unassembled WGS sequence"/>
</dbReference>
<reference evidence="1" key="1">
    <citation type="journal article" date="2023" name="G3 (Bethesda)">
        <title>Whole genome assembly and annotation of the endangered Caribbean coral Acropora cervicornis.</title>
        <authorList>
            <person name="Selwyn J.D."/>
            <person name="Vollmer S.V."/>
        </authorList>
    </citation>
    <scope>NUCLEOTIDE SEQUENCE</scope>
    <source>
        <strain evidence="1">K2</strain>
    </source>
</reference>